<reference evidence="4" key="2">
    <citation type="submission" date="2024-08" db="UniProtKB">
        <authorList>
            <consortium name="EnsemblMetazoa"/>
        </authorList>
    </citation>
    <scope>IDENTIFICATION</scope>
</reference>
<gene>
    <name evidence="4" type="primary">109533288</name>
    <name evidence="3" type="ORF">D910_11255</name>
    <name evidence="2" type="ORF">YQE_02823</name>
</gene>
<dbReference type="PANTHER" id="PTHR11012:SF30">
    <property type="entry name" value="PROTEIN KINASE-LIKE DOMAIN-CONTAINING"/>
    <property type="match status" value="1"/>
</dbReference>
<evidence type="ECO:0000259" key="1">
    <source>
        <dbReference type="SMART" id="SM00587"/>
    </source>
</evidence>
<dbReference type="AlphaFoldDB" id="N6TRQ2"/>
<dbReference type="Proteomes" id="UP000030742">
    <property type="component" value="Unassembled WGS sequence"/>
</dbReference>
<dbReference type="SMART" id="SM00587">
    <property type="entry name" value="CHK"/>
    <property type="match status" value="1"/>
</dbReference>
<evidence type="ECO:0000313" key="3">
    <source>
        <dbReference type="EMBL" id="ERL93970.1"/>
    </source>
</evidence>
<evidence type="ECO:0000313" key="6">
    <source>
        <dbReference type="Proteomes" id="UP000030742"/>
    </source>
</evidence>
<dbReference type="EnsemblMetazoa" id="XM_019898576.1">
    <property type="protein sequence ID" value="XP_019754135.1"/>
    <property type="gene ID" value="LOC109533288"/>
</dbReference>
<protein>
    <recommendedName>
        <fullName evidence="1">CHK kinase-like domain-containing protein</fullName>
    </recommendedName>
</protein>
<dbReference type="InterPro" id="IPR015897">
    <property type="entry name" value="CHK_kinase-like"/>
</dbReference>
<feature type="non-terminal residue" evidence="2">
    <location>
        <position position="1"/>
    </location>
</feature>
<dbReference type="STRING" id="77166.N6TRQ2"/>
<feature type="domain" description="CHK kinase-like" evidence="1">
    <location>
        <begin position="130"/>
        <end position="327"/>
    </location>
</feature>
<organism evidence="2">
    <name type="scientific">Dendroctonus ponderosae</name>
    <name type="common">Mountain pine beetle</name>
    <dbReference type="NCBI Taxonomy" id="77166"/>
    <lineage>
        <taxon>Eukaryota</taxon>
        <taxon>Metazoa</taxon>
        <taxon>Ecdysozoa</taxon>
        <taxon>Arthropoda</taxon>
        <taxon>Hexapoda</taxon>
        <taxon>Insecta</taxon>
        <taxon>Pterygota</taxon>
        <taxon>Neoptera</taxon>
        <taxon>Endopterygota</taxon>
        <taxon>Coleoptera</taxon>
        <taxon>Polyphaga</taxon>
        <taxon>Cucujiformia</taxon>
        <taxon>Curculionidae</taxon>
        <taxon>Scolytinae</taxon>
        <taxon>Dendroctonus</taxon>
    </lineage>
</organism>
<dbReference type="Pfam" id="PF02958">
    <property type="entry name" value="EcKL"/>
    <property type="match status" value="1"/>
</dbReference>
<dbReference type="HOGENOM" id="CLU_010718_6_0_1"/>
<proteinExistence type="predicted"/>
<dbReference type="PANTHER" id="PTHR11012">
    <property type="entry name" value="PROTEIN KINASE-LIKE DOMAIN-CONTAINING"/>
    <property type="match status" value="1"/>
</dbReference>
<dbReference type="Proteomes" id="UP000019118">
    <property type="component" value="Unassembled WGS sequence"/>
</dbReference>
<dbReference type="InterPro" id="IPR004119">
    <property type="entry name" value="EcKL"/>
</dbReference>
<dbReference type="EMBL" id="KB740389">
    <property type="protein sequence ID" value="ENN80758.1"/>
    <property type="molecule type" value="Genomic_DNA"/>
</dbReference>
<accession>N6TRQ2</accession>
<dbReference type="Gene3D" id="3.90.1200.10">
    <property type="match status" value="1"/>
</dbReference>
<dbReference type="KEGG" id="dpa:109533288"/>
<reference evidence="5 6" key="1">
    <citation type="journal article" date="2013" name="Genome Biol.">
        <title>Draft genome of the mountain pine beetle, Dendroctonus ponderosae Hopkins, a major forest pest.</title>
        <authorList>
            <person name="Keeling C.I."/>
            <person name="Yuen M.M."/>
            <person name="Liao N.Y."/>
            <person name="Docking T.R."/>
            <person name="Chan S.K."/>
            <person name="Taylor G.A."/>
            <person name="Palmquist D.L."/>
            <person name="Jackman S.D."/>
            <person name="Nguyen A."/>
            <person name="Li M."/>
            <person name="Henderson H."/>
            <person name="Janes J.K."/>
            <person name="Zhao Y."/>
            <person name="Pandoh P."/>
            <person name="Moore R."/>
            <person name="Sperling F.A."/>
            <person name="Huber D.P."/>
            <person name="Birol I."/>
            <person name="Jones S.J."/>
            <person name="Bohlmann J."/>
        </authorList>
    </citation>
    <scope>NUCLEOTIDE SEQUENCE</scope>
</reference>
<dbReference type="OrthoDB" id="8250698at2759"/>
<dbReference type="SUPFAM" id="SSF56112">
    <property type="entry name" value="Protein kinase-like (PK-like)"/>
    <property type="match status" value="1"/>
</dbReference>
<dbReference type="OMA" id="WHIFERE"/>
<sequence>MCEVDCIDTNIKRWIRDAFKDDKFKIMSIDKTGSTSEGEGYIGNISFVTVTALTPSNNPKIFNLVIKYAKSLNPEEVLLPFQLAYERENLIYGTVVPAFHEFEKQYNNVITDKHLPKCFGTLSYGKLNILILQNVKAENYQLHELHRPLNLEHLKLTFSSYGKWHGLSLAYRHHRPKKFENMFGNLRRCVLQDVMELSHKAVQTSEECMYIMLENNNELKIMEKLRKLFPDGFSSEIIRVLKCQADEEKIVLGHGDCWNNNFMYKYSELDQSKPESVLFLDFQISSPGSPVLDLSYHLYATASGQELAHLKELLDIYYSSLSDTLKKFDCDPEVVFPYSELVLQWKKYSAFGVMMAIFVLQFLLADKEDIVDFRDVGGDNFSATLLKLAKGNGRAYPRLLAAIKHYLDFEDF</sequence>
<evidence type="ECO:0000313" key="2">
    <source>
        <dbReference type="EMBL" id="ENN80758.1"/>
    </source>
</evidence>
<dbReference type="EMBL" id="KB632375">
    <property type="protein sequence ID" value="ERL93970.1"/>
    <property type="molecule type" value="Genomic_DNA"/>
</dbReference>
<keyword evidence="5" id="KW-1185">Reference proteome</keyword>
<name>N6TRQ2_DENPD</name>
<evidence type="ECO:0000313" key="4">
    <source>
        <dbReference type="EnsemblMetazoa" id="XP_019754135.1"/>
    </source>
</evidence>
<evidence type="ECO:0000313" key="5">
    <source>
        <dbReference type="Proteomes" id="UP000019118"/>
    </source>
</evidence>
<dbReference type="InterPro" id="IPR011009">
    <property type="entry name" value="Kinase-like_dom_sf"/>
</dbReference>